<evidence type="ECO:0000256" key="4">
    <source>
        <dbReference type="ARBA" id="ARBA00022840"/>
    </source>
</evidence>
<evidence type="ECO:0000259" key="7">
    <source>
        <dbReference type="Pfam" id="PF16177"/>
    </source>
</evidence>
<accession>A0A6J6SZL5</accession>
<dbReference type="GO" id="GO:0006629">
    <property type="term" value="P:lipid metabolic process"/>
    <property type="evidence" value="ECO:0007669"/>
    <property type="project" value="InterPro"/>
</dbReference>
<dbReference type="InterPro" id="IPR000873">
    <property type="entry name" value="AMP-dep_synth/lig_dom"/>
</dbReference>
<feature type="domain" description="AMP-dependent synthetase/ligase" evidence="6">
    <location>
        <begin position="130"/>
        <end position="492"/>
    </location>
</feature>
<feature type="compositionally biased region" description="Polar residues" evidence="5">
    <location>
        <begin position="1"/>
        <end position="15"/>
    </location>
</feature>
<dbReference type="Pfam" id="PF16177">
    <property type="entry name" value="ACAS_N"/>
    <property type="match status" value="1"/>
</dbReference>
<evidence type="ECO:0000256" key="5">
    <source>
        <dbReference type="SAM" id="MobiDB-lite"/>
    </source>
</evidence>
<dbReference type="SUPFAM" id="SSF56801">
    <property type="entry name" value="Acetyl-CoA synthetase-like"/>
    <property type="match status" value="1"/>
</dbReference>
<keyword evidence="4" id="KW-0067">ATP-binding</keyword>
<keyword evidence="2" id="KW-0436">Ligase</keyword>
<dbReference type="PANTHER" id="PTHR42921:SF1">
    <property type="entry name" value="ACETOACETYL-COA SYNTHETASE"/>
    <property type="match status" value="1"/>
</dbReference>
<keyword evidence="3" id="KW-0547">Nucleotide-binding</keyword>
<feature type="domain" description="Acetyl-coenzyme A synthetase N-terminal" evidence="7">
    <location>
        <begin position="50"/>
        <end position="106"/>
    </location>
</feature>
<dbReference type="GO" id="GO:0030729">
    <property type="term" value="F:acetoacetate-CoA ligase activity"/>
    <property type="evidence" value="ECO:0007669"/>
    <property type="project" value="InterPro"/>
</dbReference>
<dbReference type="InterPro" id="IPR032387">
    <property type="entry name" value="ACAS_N"/>
</dbReference>
<dbReference type="GO" id="GO:0005524">
    <property type="term" value="F:ATP binding"/>
    <property type="evidence" value="ECO:0007669"/>
    <property type="project" value="UniProtKB-KW"/>
</dbReference>
<evidence type="ECO:0000259" key="6">
    <source>
        <dbReference type="Pfam" id="PF00501"/>
    </source>
</evidence>
<dbReference type="NCBIfam" id="TIGR01217">
    <property type="entry name" value="ac_ac_CoA_syn"/>
    <property type="match status" value="1"/>
</dbReference>
<dbReference type="Pfam" id="PF00501">
    <property type="entry name" value="AMP-binding"/>
    <property type="match status" value="1"/>
</dbReference>
<dbReference type="InterPro" id="IPR045851">
    <property type="entry name" value="AMP-bd_C_sf"/>
</dbReference>
<gene>
    <name evidence="8" type="ORF">UFOPK2766_00987</name>
</gene>
<evidence type="ECO:0000256" key="3">
    <source>
        <dbReference type="ARBA" id="ARBA00022741"/>
    </source>
</evidence>
<dbReference type="Gene3D" id="3.40.50.12780">
    <property type="entry name" value="N-terminal domain of ligase-like"/>
    <property type="match status" value="1"/>
</dbReference>
<dbReference type="EMBL" id="CAEZYU010000038">
    <property type="protein sequence ID" value="CAB4740300.1"/>
    <property type="molecule type" value="Genomic_DNA"/>
</dbReference>
<dbReference type="InterPro" id="IPR005914">
    <property type="entry name" value="Acac_CoA_synth"/>
</dbReference>
<evidence type="ECO:0000256" key="2">
    <source>
        <dbReference type="ARBA" id="ARBA00022598"/>
    </source>
</evidence>
<organism evidence="8">
    <name type="scientific">freshwater metagenome</name>
    <dbReference type="NCBI Taxonomy" id="449393"/>
    <lineage>
        <taxon>unclassified sequences</taxon>
        <taxon>metagenomes</taxon>
        <taxon>ecological metagenomes</taxon>
    </lineage>
</organism>
<feature type="region of interest" description="Disordered" evidence="5">
    <location>
        <begin position="1"/>
        <end position="23"/>
    </location>
</feature>
<dbReference type="NCBIfam" id="NF002937">
    <property type="entry name" value="PRK03584.1"/>
    <property type="match status" value="1"/>
</dbReference>
<evidence type="ECO:0000313" key="8">
    <source>
        <dbReference type="EMBL" id="CAB4740300.1"/>
    </source>
</evidence>
<dbReference type="PANTHER" id="PTHR42921">
    <property type="entry name" value="ACETOACETYL-COA SYNTHETASE"/>
    <property type="match status" value="1"/>
</dbReference>
<dbReference type="AlphaFoldDB" id="A0A6J6SZL5"/>
<dbReference type="PROSITE" id="PS00455">
    <property type="entry name" value="AMP_BINDING"/>
    <property type="match status" value="1"/>
</dbReference>
<evidence type="ECO:0000256" key="1">
    <source>
        <dbReference type="ARBA" id="ARBA00006432"/>
    </source>
</evidence>
<sequence length="672" mass="72551">MTSDSGSVSEPTNNDPRVLWQPPADVASSTHMGRFAARCSEQAGLDLTEYEDLWRWSVTDLDGFWTQILQFFDVIVEGDPQPVRTGATMFETTWFPNLHLNYAENALRGPTSNRPGFEDDQAAVQAESQLWGERSLTRGELRTQVAACQQGLIKLGVESGDVVAAYLPNLAETMIAFLACAGLGATWASCAPEFGVKAVIDRLSQLSPKLLLAVEGYGYGEKLIDRREDLEEIRRALTSVEHTVVLPGPDGRVSAQAIGAQGLSTWQELLSTAGELITRRVPFNHPLYVLFSSGTTGLPKPIVHGHGGILIEHLKALGLHSELGPKDAFFWFSTTGWMMWNLLVSGLLVGCKVICFDGDPVRPDPSTLWEVAARTGATYFGCSASYLMAERARGVQPTVEHDLSRVSAVGSTGSPLPAAGFNWVSEQFGPHVQLSSKSGGTDLCTAVVGTAPLVPVWEGEISCRYLGAAVQAFDDQGLPVTQDQGELVITEPMPSMPVAFAGDEDRSRLKAAYYEQFPGVWAHGDWITITDRGSCVISGRSDATLNRGGVRLGTSEFYSVVETLPEIADSLVIHLEDPDGGSGSLLLFVVMAHGTDLDAEVRAQIAGHVRALLSPRHVPDEILQISVVPRTLSGKKVEVPVKRVLRGAVPSDVVSLDSLTDRFSLDQFVGLL</sequence>
<reference evidence="8" key="1">
    <citation type="submission" date="2020-05" db="EMBL/GenBank/DDBJ databases">
        <authorList>
            <person name="Chiriac C."/>
            <person name="Salcher M."/>
            <person name="Ghai R."/>
            <person name="Kavagutti S V."/>
        </authorList>
    </citation>
    <scope>NUCLEOTIDE SEQUENCE</scope>
</reference>
<dbReference type="Gene3D" id="3.30.300.30">
    <property type="match status" value="1"/>
</dbReference>
<comment type="similarity">
    <text evidence="1">Belongs to the ATP-dependent AMP-binding enzyme family.</text>
</comment>
<dbReference type="InterPro" id="IPR042099">
    <property type="entry name" value="ANL_N_sf"/>
</dbReference>
<protein>
    <submittedName>
        <fullName evidence="8">Unannotated protein</fullName>
    </submittedName>
</protein>
<proteinExistence type="inferred from homology"/>
<name>A0A6J6SZL5_9ZZZZ</name>
<dbReference type="InterPro" id="IPR020845">
    <property type="entry name" value="AMP-binding_CS"/>
</dbReference>